<gene>
    <name evidence="1" type="ORF">SAMN05444365_103232</name>
</gene>
<protein>
    <recommendedName>
        <fullName evidence="3">Excreted virulence factor EspC, type VII ESX diderm</fullName>
    </recommendedName>
</protein>
<name>A0A1H3M641_9ACTN</name>
<organism evidence="1 2">
    <name type="scientific">Micromonospora pattaloongensis</name>
    <dbReference type="NCBI Taxonomy" id="405436"/>
    <lineage>
        <taxon>Bacteria</taxon>
        <taxon>Bacillati</taxon>
        <taxon>Actinomycetota</taxon>
        <taxon>Actinomycetes</taxon>
        <taxon>Micromonosporales</taxon>
        <taxon>Micromonosporaceae</taxon>
        <taxon>Micromonospora</taxon>
    </lineage>
</organism>
<dbReference type="STRING" id="405436.SAMN05444365_103232"/>
<evidence type="ECO:0000313" key="2">
    <source>
        <dbReference type="Proteomes" id="UP000242415"/>
    </source>
</evidence>
<dbReference type="RefSeq" id="WP_091555074.1">
    <property type="nucleotide sequence ID" value="NZ_FNPH01000003.1"/>
</dbReference>
<keyword evidence="2" id="KW-1185">Reference proteome</keyword>
<dbReference type="AlphaFoldDB" id="A0A1H3M641"/>
<sequence>MSDDLLWLDPAQAHRGGVDLAYAGRAITAARDGLGARIAAASADPPWGRDDIGAAFEKTYRQFETLILGSWRSVGGYVEGLGANVVQSVRANVETDAAAAQRVRDTAI</sequence>
<proteinExistence type="predicted"/>
<evidence type="ECO:0000313" key="1">
    <source>
        <dbReference type="EMBL" id="SDY71679.1"/>
    </source>
</evidence>
<dbReference type="OrthoDB" id="3383480at2"/>
<reference evidence="2" key="1">
    <citation type="submission" date="2016-10" db="EMBL/GenBank/DDBJ databases">
        <authorList>
            <person name="Varghese N."/>
            <person name="Submissions S."/>
        </authorList>
    </citation>
    <scope>NUCLEOTIDE SEQUENCE [LARGE SCALE GENOMIC DNA]</scope>
    <source>
        <strain evidence="2">DSM 45245</strain>
    </source>
</reference>
<accession>A0A1H3M641</accession>
<evidence type="ECO:0008006" key="3">
    <source>
        <dbReference type="Google" id="ProtNLM"/>
    </source>
</evidence>
<dbReference type="EMBL" id="FNPH01000003">
    <property type="protein sequence ID" value="SDY71679.1"/>
    <property type="molecule type" value="Genomic_DNA"/>
</dbReference>
<dbReference type="Proteomes" id="UP000242415">
    <property type="component" value="Unassembled WGS sequence"/>
</dbReference>